<dbReference type="EMBL" id="MU003839">
    <property type="protein sequence ID" value="KAF2717635.1"/>
    <property type="molecule type" value="Genomic_DNA"/>
</dbReference>
<accession>A0A9P4Q185</accession>
<evidence type="ECO:0000313" key="2">
    <source>
        <dbReference type="Proteomes" id="UP000799441"/>
    </source>
</evidence>
<dbReference type="AlphaFoldDB" id="A0A9P4Q185"/>
<reference evidence="1" key="1">
    <citation type="journal article" date="2020" name="Stud. Mycol.">
        <title>101 Dothideomycetes genomes: a test case for predicting lifestyles and emergence of pathogens.</title>
        <authorList>
            <person name="Haridas S."/>
            <person name="Albert R."/>
            <person name="Binder M."/>
            <person name="Bloem J."/>
            <person name="Labutti K."/>
            <person name="Salamov A."/>
            <person name="Andreopoulos B."/>
            <person name="Baker S."/>
            <person name="Barry K."/>
            <person name="Bills G."/>
            <person name="Bluhm B."/>
            <person name="Cannon C."/>
            <person name="Castanera R."/>
            <person name="Culley D."/>
            <person name="Daum C."/>
            <person name="Ezra D."/>
            <person name="Gonzalez J."/>
            <person name="Henrissat B."/>
            <person name="Kuo A."/>
            <person name="Liang C."/>
            <person name="Lipzen A."/>
            <person name="Lutzoni F."/>
            <person name="Magnuson J."/>
            <person name="Mondo S."/>
            <person name="Nolan M."/>
            <person name="Ohm R."/>
            <person name="Pangilinan J."/>
            <person name="Park H.-J."/>
            <person name="Ramirez L."/>
            <person name="Alfaro M."/>
            <person name="Sun H."/>
            <person name="Tritt A."/>
            <person name="Yoshinaga Y."/>
            <person name="Zwiers L.-H."/>
            <person name="Turgeon B."/>
            <person name="Goodwin S."/>
            <person name="Spatafora J."/>
            <person name="Crous P."/>
            <person name="Grigoriev I."/>
        </authorList>
    </citation>
    <scope>NUCLEOTIDE SEQUENCE</scope>
    <source>
        <strain evidence="1">CBS 116435</strain>
    </source>
</reference>
<proteinExistence type="predicted"/>
<organism evidence="1 2">
    <name type="scientific">Polychaeton citri CBS 116435</name>
    <dbReference type="NCBI Taxonomy" id="1314669"/>
    <lineage>
        <taxon>Eukaryota</taxon>
        <taxon>Fungi</taxon>
        <taxon>Dikarya</taxon>
        <taxon>Ascomycota</taxon>
        <taxon>Pezizomycotina</taxon>
        <taxon>Dothideomycetes</taxon>
        <taxon>Dothideomycetidae</taxon>
        <taxon>Capnodiales</taxon>
        <taxon>Capnodiaceae</taxon>
        <taxon>Polychaeton</taxon>
    </lineage>
</organism>
<protein>
    <submittedName>
        <fullName evidence="1">Uncharacterized protein</fullName>
    </submittedName>
</protein>
<gene>
    <name evidence="1" type="ORF">K431DRAFT_288344</name>
</gene>
<keyword evidence="2" id="KW-1185">Reference proteome</keyword>
<comment type="caution">
    <text evidence="1">The sequence shown here is derived from an EMBL/GenBank/DDBJ whole genome shotgun (WGS) entry which is preliminary data.</text>
</comment>
<dbReference type="Proteomes" id="UP000799441">
    <property type="component" value="Unassembled WGS sequence"/>
</dbReference>
<name>A0A9P4Q185_9PEZI</name>
<evidence type="ECO:0000313" key="1">
    <source>
        <dbReference type="EMBL" id="KAF2717635.1"/>
    </source>
</evidence>
<sequence>MDLNRRVLVTDDTSLILHLVDPPQKPRLRKEVISTHSLSLTRQKALQAFPLPFPLPSLSIRNRNTAVLSKTVARHAQEWDSPPEGGTTLGRQTPLAACSPLLACDISPLVTSHGCTSAYSRAASAHHPASHSIHPSSLLLLLVHAIPPPPCERI</sequence>